<comment type="caution">
    <text evidence="2">The sequence shown here is derived from an EMBL/GenBank/DDBJ whole genome shotgun (WGS) entry which is preliminary data.</text>
</comment>
<protein>
    <recommendedName>
        <fullName evidence="1">ABC transporter domain-containing protein</fullName>
    </recommendedName>
</protein>
<reference evidence="2 3" key="1">
    <citation type="submission" date="2016-11" db="EMBL/GenBank/DDBJ databases">
        <title>Actinomyces gypaetusis sp. nov. isolated from the vulture Gypaetus barbatus in Qinghai Tibet Plateau China.</title>
        <authorList>
            <person name="Meng X."/>
        </authorList>
    </citation>
    <scope>NUCLEOTIDE SEQUENCE [LARGE SCALE GENOMIC DNA]</scope>
    <source>
        <strain evidence="2 3">VUL4_2</strain>
    </source>
</reference>
<evidence type="ECO:0000259" key="1">
    <source>
        <dbReference type="PROSITE" id="PS50893"/>
    </source>
</evidence>
<dbReference type="PANTHER" id="PTHR24220">
    <property type="entry name" value="IMPORT ATP-BINDING PROTEIN"/>
    <property type="match status" value="1"/>
</dbReference>
<dbReference type="InterPro" id="IPR015854">
    <property type="entry name" value="ABC_transpr_LolD-like"/>
</dbReference>
<dbReference type="Proteomes" id="UP000186785">
    <property type="component" value="Unassembled WGS sequence"/>
</dbReference>
<sequence>MADSSFGLKIGLEGEREFKRAITDINREMRVLGSEMKLVASQFDKNNQSAESLTARNQVLGKEIEAQKTKIETLRQALQNSVTSFAENDSRTKNWLIHHTPMRGANHGVVIRDRKILTGFESAIDFSTVATRILPVGYDGLLLPELYVDSPKISSYVVPRIRVIRYGQVKAITDNDNPREGELALDQAHGELRRLAAAEFSAKHADKPSSSYKVRFVDLATTREYADLAQLYSISGMDLPSEGSVEYLGEEITALTEPQMSKVRLLEMGFVFQQPYFLENLSLRDNILLPAVKSGKFNASQAESRVDELLARFEIAHVADHGISQVSGGQLQRAAICRALVNSPAVLFVDEPTGALNSNMTQEFLDVLGEVHRLGTAIIMVTHDPVCAARADRIIYLKDGCLVDEHRMDIWNPRTEAGARIETVRAWLKQNDF</sequence>
<gene>
    <name evidence="2" type="ORF">BSR29_04900</name>
</gene>
<dbReference type="GO" id="GO:0022857">
    <property type="term" value="F:transmembrane transporter activity"/>
    <property type="evidence" value="ECO:0007669"/>
    <property type="project" value="TreeGrafter"/>
</dbReference>
<accession>A0A1Q5PL98</accession>
<dbReference type="InterPro" id="IPR017871">
    <property type="entry name" value="ABC_transporter-like_CS"/>
</dbReference>
<name>A0A1Q5PL98_9ACTO</name>
<dbReference type="InterPro" id="IPR027417">
    <property type="entry name" value="P-loop_NTPase"/>
</dbReference>
<dbReference type="SUPFAM" id="SSF52540">
    <property type="entry name" value="P-loop containing nucleoside triphosphate hydrolases"/>
    <property type="match status" value="1"/>
</dbReference>
<dbReference type="InterPro" id="IPR007119">
    <property type="entry name" value="Phage_tail_spike_N"/>
</dbReference>
<dbReference type="PROSITE" id="PS00211">
    <property type="entry name" value="ABC_TRANSPORTER_1"/>
    <property type="match status" value="1"/>
</dbReference>
<proteinExistence type="predicted"/>
<dbReference type="Gene3D" id="3.40.50.300">
    <property type="entry name" value="P-loop containing nucleotide triphosphate hydrolases"/>
    <property type="match status" value="1"/>
</dbReference>
<dbReference type="AlphaFoldDB" id="A0A1Q5PL98"/>
<feature type="domain" description="ABC transporter" evidence="1">
    <location>
        <begin position="164"/>
        <end position="424"/>
    </location>
</feature>
<dbReference type="GO" id="GO:0016887">
    <property type="term" value="F:ATP hydrolysis activity"/>
    <property type="evidence" value="ECO:0007669"/>
    <property type="project" value="InterPro"/>
</dbReference>
<dbReference type="NCBIfam" id="TIGR01665">
    <property type="entry name" value="put_anti_recept"/>
    <property type="match status" value="1"/>
</dbReference>
<dbReference type="InterPro" id="IPR003439">
    <property type="entry name" value="ABC_transporter-like_ATP-bd"/>
</dbReference>
<dbReference type="GO" id="GO:0005886">
    <property type="term" value="C:plasma membrane"/>
    <property type="evidence" value="ECO:0007669"/>
    <property type="project" value="TreeGrafter"/>
</dbReference>
<dbReference type="PROSITE" id="PS50893">
    <property type="entry name" value="ABC_TRANSPORTER_2"/>
    <property type="match status" value="1"/>
</dbReference>
<dbReference type="EMBL" id="MQSV01000003">
    <property type="protein sequence ID" value="OKL47834.1"/>
    <property type="molecule type" value="Genomic_DNA"/>
</dbReference>
<organism evidence="2 3">
    <name type="scientific">Boudabousia liubingyangii</name>
    <dbReference type="NCBI Taxonomy" id="1921764"/>
    <lineage>
        <taxon>Bacteria</taxon>
        <taxon>Bacillati</taxon>
        <taxon>Actinomycetota</taxon>
        <taxon>Actinomycetes</taxon>
        <taxon>Actinomycetales</taxon>
        <taxon>Actinomycetaceae</taxon>
        <taxon>Boudabousia</taxon>
    </lineage>
</organism>
<dbReference type="GO" id="GO:0005524">
    <property type="term" value="F:ATP binding"/>
    <property type="evidence" value="ECO:0007669"/>
    <property type="project" value="InterPro"/>
</dbReference>
<evidence type="ECO:0000313" key="3">
    <source>
        <dbReference type="Proteomes" id="UP000186785"/>
    </source>
</evidence>
<dbReference type="Pfam" id="PF00005">
    <property type="entry name" value="ABC_tran"/>
    <property type="match status" value="1"/>
</dbReference>
<evidence type="ECO:0000313" key="2">
    <source>
        <dbReference type="EMBL" id="OKL47834.1"/>
    </source>
</evidence>
<keyword evidence="3" id="KW-1185">Reference proteome</keyword>